<evidence type="ECO:0000313" key="3">
    <source>
        <dbReference type="EMBL" id="VGO17569.1"/>
    </source>
</evidence>
<dbReference type="Proteomes" id="UP000366872">
    <property type="component" value="Unassembled WGS sequence"/>
</dbReference>
<dbReference type="AlphaFoldDB" id="A0A6C2UCC5"/>
<accession>A0A6C2UCC5</accession>
<evidence type="ECO:0000259" key="2">
    <source>
        <dbReference type="Pfam" id="PF13395"/>
    </source>
</evidence>
<keyword evidence="4" id="KW-1185">Reference proteome</keyword>
<name>A0A6C2UCC5_PONDE</name>
<sequence length="731" mass="82842">MDNVTINTYTQKTADFVIRYDSVVGGISDYFLKAFSGNSRILDIGCGSGRDLRILHELGYSADGIDPCRKFVEHAKGRISQYGAEVSVDALPKLSTVKDKSYDAVLCSAVMMHVPEEELFDAAYAIRRVLSEKGSLLISIPLRDSTIDPETQRDADGRLFNGTSPEQLELLFERIGFQMLKRWDTPDALQRSRRQWATMLFQLESSAGSRPIDTIESVLNKDAKVATYKLALFRSLAEIAVTNYKLAGWLEDGKVKVPLAALAEKWIEYYWPIIEAKEFIPQTTGRAIAFRKPLEDLVLYYRSRGGLSAFSLEYRNAEMSEEGHQLLNKLFSKLKQTIWSQPVKYAGGGEAFSVFQYDKTDKTVLVGSDIWKELSLMGTWIQDATILRWAELTERISEKRETRIKASTVIDCLLTVPITQRDVGAAKKFYDTLKDKRCVWSDNSITDKYDLDHAIPFSLWKNNDLWNLLPAKSTVNSNKSDKLPTQALVQSRKDCIVDYWNCMNDAYPARFEYEAEKFVGIGAFDSSNWENRLFATFAEAVEITAIQRGVDRWSIPVAARKPVRGEPKLRIVYEEPDPSAMYARVVPLYSLQAAAGAFSGVQEVEPEGWVEVDTRRRLRKGMFVAQVVGHSMEPRIPDGSYCLFDSPVVGSRNDRIVLVQHHSIEDPDHGGRYTVKLYESRKHVYSDEAQTAWVHDQILLKPLNPEYENITIAADLEELSVVAEFLEVLDI</sequence>
<evidence type="ECO:0000259" key="1">
    <source>
        <dbReference type="Pfam" id="PF00717"/>
    </source>
</evidence>
<dbReference type="SUPFAM" id="SSF53335">
    <property type="entry name" value="S-adenosyl-L-methionine-dependent methyltransferases"/>
    <property type="match status" value="1"/>
</dbReference>
<dbReference type="EMBL" id="CAAHFG010000004">
    <property type="protein sequence ID" value="VGO17569.1"/>
    <property type="molecule type" value="Genomic_DNA"/>
</dbReference>
<dbReference type="RefSeq" id="WP_136083029.1">
    <property type="nucleotide sequence ID" value="NZ_CAAHFG010000004.1"/>
</dbReference>
<dbReference type="Pfam" id="PF00717">
    <property type="entry name" value="Peptidase_S24"/>
    <property type="match status" value="1"/>
</dbReference>
<dbReference type="InterPro" id="IPR039418">
    <property type="entry name" value="LexA-like"/>
</dbReference>
<dbReference type="Gene3D" id="1.10.30.50">
    <property type="match status" value="1"/>
</dbReference>
<feature type="domain" description="HNH nuclease" evidence="2">
    <location>
        <begin position="445"/>
        <end position="484"/>
    </location>
</feature>
<reference evidence="3 4" key="1">
    <citation type="submission" date="2019-04" db="EMBL/GenBank/DDBJ databases">
        <authorList>
            <person name="Van Vliet M D."/>
        </authorList>
    </citation>
    <scope>NUCLEOTIDE SEQUENCE [LARGE SCALE GENOMIC DNA]</scope>
    <source>
        <strain evidence="3 4">F1</strain>
    </source>
</reference>
<organism evidence="3 4">
    <name type="scientific">Pontiella desulfatans</name>
    <dbReference type="NCBI Taxonomy" id="2750659"/>
    <lineage>
        <taxon>Bacteria</taxon>
        <taxon>Pseudomonadati</taxon>
        <taxon>Kiritimatiellota</taxon>
        <taxon>Kiritimatiellia</taxon>
        <taxon>Kiritimatiellales</taxon>
        <taxon>Pontiellaceae</taxon>
        <taxon>Pontiella</taxon>
    </lineage>
</organism>
<dbReference type="InterPro" id="IPR036286">
    <property type="entry name" value="LexA/Signal_pep-like_sf"/>
</dbReference>
<dbReference type="InterPro" id="IPR015927">
    <property type="entry name" value="Peptidase_S24_S26A/B/C"/>
</dbReference>
<dbReference type="Gene3D" id="2.10.109.10">
    <property type="entry name" value="Umud Fragment, subunit A"/>
    <property type="match status" value="1"/>
</dbReference>
<protein>
    <submittedName>
        <fullName evidence="3">Uncharacterized protein</fullName>
    </submittedName>
</protein>
<dbReference type="Pfam" id="PF13489">
    <property type="entry name" value="Methyltransf_23"/>
    <property type="match status" value="1"/>
</dbReference>
<dbReference type="CDD" id="cd02440">
    <property type="entry name" value="AdoMet_MTases"/>
    <property type="match status" value="1"/>
</dbReference>
<dbReference type="CDD" id="cd06529">
    <property type="entry name" value="S24_LexA-like"/>
    <property type="match status" value="1"/>
</dbReference>
<dbReference type="Pfam" id="PF13395">
    <property type="entry name" value="HNH_4"/>
    <property type="match status" value="1"/>
</dbReference>
<feature type="domain" description="Peptidase S24/S26A/S26B/S26C" evidence="1">
    <location>
        <begin position="587"/>
        <end position="723"/>
    </location>
</feature>
<gene>
    <name evidence="3" type="ORF">PDESU_06167</name>
</gene>
<proteinExistence type="predicted"/>
<dbReference type="InterPro" id="IPR003615">
    <property type="entry name" value="HNH_nuc"/>
</dbReference>
<dbReference type="InterPro" id="IPR029063">
    <property type="entry name" value="SAM-dependent_MTases_sf"/>
</dbReference>
<dbReference type="PANTHER" id="PTHR43861:SF1">
    <property type="entry name" value="TRANS-ACONITATE 2-METHYLTRANSFERASE"/>
    <property type="match status" value="1"/>
</dbReference>
<dbReference type="SUPFAM" id="SSF51306">
    <property type="entry name" value="LexA/Signal peptidase"/>
    <property type="match status" value="1"/>
</dbReference>
<dbReference type="PANTHER" id="PTHR43861">
    <property type="entry name" value="TRANS-ACONITATE 2-METHYLTRANSFERASE-RELATED"/>
    <property type="match status" value="1"/>
</dbReference>
<evidence type="ECO:0000313" key="4">
    <source>
        <dbReference type="Proteomes" id="UP000366872"/>
    </source>
</evidence>
<dbReference type="Gene3D" id="3.40.50.150">
    <property type="entry name" value="Vaccinia Virus protein VP39"/>
    <property type="match status" value="1"/>
</dbReference>